<evidence type="ECO:0000313" key="2">
    <source>
        <dbReference type="EMBL" id="ABP61788.1"/>
    </source>
</evidence>
<protein>
    <recommendedName>
        <fullName evidence="4">DUF1453 domain-containing protein</fullName>
    </recommendedName>
</protein>
<feature type="transmembrane region" description="Helical" evidence="1">
    <location>
        <begin position="88"/>
        <end position="107"/>
    </location>
</feature>
<gene>
    <name evidence="2" type="ordered locus">Ent638_3124</name>
</gene>
<keyword evidence="3" id="KW-1185">Reference proteome</keyword>
<feature type="transmembrane region" description="Helical" evidence="1">
    <location>
        <begin position="127"/>
        <end position="146"/>
    </location>
</feature>
<keyword evidence="1" id="KW-1133">Transmembrane helix</keyword>
<evidence type="ECO:0000313" key="3">
    <source>
        <dbReference type="Proteomes" id="UP000000230"/>
    </source>
</evidence>
<evidence type="ECO:0000256" key="1">
    <source>
        <dbReference type="SAM" id="Phobius"/>
    </source>
</evidence>
<name>A0A9J9GI83_ENT38</name>
<dbReference type="KEGG" id="ent:Ent638_3124"/>
<organism evidence="2 3">
    <name type="scientific">Enterobacter sp. (strain 638)</name>
    <dbReference type="NCBI Taxonomy" id="399742"/>
    <lineage>
        <taxon>Bacteria</taxon>
        <taxon>Pseudomonadati</taxon>
        <taxon>Pseudomonadota</taxon>
        <taxon>Gammaproteobacteria</taxon>
        <taxon>Enterobacterales</taxon>
        <taxon>Enterobacteriaceae</taxon>
        <taxon>Enterobacter</taxon>
    </lineage>
</organism>
<evidence type="ECO:0008006" key="4">
    <source>
        <dbReference type="Google" id="ProtNLM"/>
    </source>
</evidence>
<feature type="transmembrane region" description="Helical" evidence="1">
    <location>
        <begin position="158"/>
        <end position="176"/>
    </location>
</feature>
<feature type="transmembrane region" description="Helical" evidence="1">
    <location>
        <begin position="27"/>
        <end position="46"/>
    </location>
</feature>
<dbReference type="Proteomes" id="UP000000230">
    <property type="component" value="Chromosome"/>
</dbReference>
<keyword evidence="1" id="KW-0472">Membrane</keyword>
<dbReference type="AlphaFoldDB" id="A0A9J9GI83"/>
<keyword evidence="1" id="KW-0812">Transmembrane</keyword>
<dbReference type="EMBL" id="CP000653">
    <property type="protein sequence ID" value="ABP61788.1"/>
    <property type="molecule type" value="Genomic_DNA"/>
</dbReference>
<sequence>MMASLPLCVIMTGCIDATTVKPMMETLSQIVIHTPVWVWVLFVFLVSRGIKARQPATVTLEKLAIIPAIFLFWDIYDLVVHRQLTLSTFALWIAGILAGAALGFVLVKHVSATRAAAPRSIHRQADYSALPFMMLAFLVKYVLGVMTAMSPGTLQQTGMSAFAIISGGVFAGVFLGKFTRYLSVYFSGAPQQAG</sequence>
<dbReference type="Pfam" id="PF20327">
    <property type="entry name" value="DUF6622"/>
    <property type="match status" value="1"/>
</dbReference>
<proteinExistence type="predicted"/>
<feature type="transmembrane region" description="Helical" evidence="1">
    <location>
        <begin position="58"/>
        <end position="76"/>
    </location>
</feature>
<dbReference type="InterPro" id="IPR046730">
    <property type="entry name" value="DUF6622"/>
</dbReference>
<reference evidence="3" key="1">
    <citation type="journal article" date="2010" name="PLoS Genet.">
        <title>Genome sequence of the plant growth promoting endophytic bacterium Enterobacter sp. 638.</title>
        <authorList>
            <person name="Taghavi S."/>
            <person name="van der Lelie D."/>
            <person name="Hoffman A."/>
            <person name="Zhang Y.B."/>
            <person name="Walla M.D."/>
            <person name="Vangronsveld J."/>
            <person name="Newman L."/>
            <person name="Monchy S."/>
        </authorList>
    </citation>
    <scope>NUCLEOTIDE SEQUENCE [LARGE SCALE GENOMIC DNA]</scope>
    <source>
        <strain evidence="3">638</strain>
    </source>
</reference>
<accession>A0A9J9GI83</accession>